<dbReference type="InterPro" id="IPR003593">
    <property type="entry name" value="AAA+_ATPase"/>
</dbReference>
<feature type="domain" description="ABC transporter" evidence="29">
    <location>
        <begin position="66"/>
        <end position="317"/>
    </location>
</feature>
<evidence type="ECO:0000256" key="22">
    <source>
        <dbReference type="ARBA" id="ARBA00023136"/>
    </source>
</evidence>
<keyword evidence="18" id="KW-0067">ATP-binding</keyword>
<dbReference type="InterPro" id="IPR003439">
    <property type="entry name" value="ABC_transporter-like_ATP-bd"/>
</dbReference>
<keyword evidence="23" id="KW-0865">Zymogen</keyword>
<evidence type="ECO:0000313" key="30">
    <source>
        <dbReference type="EMBL" id="CAD5119900.1"/>
    </source>
</evidence>
<dbReference type="SMART" id="SM00382">
    <property type="entry name" value="AAA"/>
    <property type="match status" value="1"/>
</dbReference>
<evidence type="ECO:0000256" key="27">
    <source>
        <dbReference type="ARBA" id="ARBA00033328"/>
    </source>
</evidence>
<protein>
    <recommendedName>
        <fullName evidence="7">Carboxypeptidase Q</fullName>
    </recommendedName>
    <alternativeName>
        <fullName evidence="27">Plasma glutamate carboxypeptidase</fullName>
    </alternativeName>
</protein>
<dbReference type="Gene3D" id="3.40.630.10">
    <property type="entry name" value="Zn peptidases"/>
    <property type="match status" value="1"/>
</dbReference>
<evidence type="ECO:0000256" key="11">
    <source>
        <dbReference type="ARBA" id="ARBA00022692"/>
    </source>
</evidence>
<dbReference type="FunFam" id="3.40.630.10:FF:000036">
    <property type="entry name" value="Carboxypeptidase Q"/>
    <property type="match status" value="1"/>
</dbReference>
<dbReference type="OrthoDB" id="66620at2759"/>
<keyword evidence="16" id="KW-0256">Endoplasmic reticulum</keyword>
<evidence type="ECO:0000256" key="10">
    <source>
        <dbReference type="ARBA" id="ARBA00022670"/>
    </source>
</evidence>
<gene>
    <name evidence="30" type="ORF">DGYR_LOCUS8077</name>
</gene>
<comment type="caution">
    <text evidence="30">The sequence shown here is derived from an EMBL/GenBank/DDBJ whole genome shotgun (WGS) entry which is preliminary data.</text>
</comment>
<evidence type="ECO:0000256" key="7">
    <source>
        <dbReference type="ARBA" id="ARBA00014116"/>
    </source>
</evidence>
<keyword evidence="19 28" id="KW-1133">Transmembrane helix</keyword>
<dbReference type="GO" id="GO:0005524">
    <property type="term" value="F:ATP binding"/>
    <property type="evidence" value="ECO:0007669"/>
    <property type="project" value="UniProtKB-KW"/>
</dbReference>
<keyword evidence="10" id="KW-0645">Protease</keyword>
<dbReference type="Gene3D" id="3.50.30.30">
    <property type="match status" value="1"/>
</dbReference>
<sequence>MADLLSIQVHVPVTKCESGKFLEKEDNIQQSVSKIRKIENSFKNPINSLDKGTKYSYLPRRKAVDIEFKNLVYAVPENKRKGLRYIWDSQNCFKNILKGISGKMCSGQLTAIMGPSGAGKSSLMNILAGYQCKSSAITGTIHLNNKPRNLRKFRKMACYIMQDSHLLEHLSVQESMMCSANLKLSEKMNVEEKKQLVGEILDTLSLTECKDTLTENLSGGQKKRLSIALELVNNPPVMFFDEPTSGLDSSSTYQCVDLLRSLAQGGRTVICTIHQPSAKLLDMFDHLYMLADGQCMYQGDIPGLIPFVAAVAVKCPEYHNPADFVMELACGQYGETHLIKMVDAVKKGKCLQYQRPKKRTNCEKEEKVNEFLASKDSKETSIVDDKMDDALISESVPLNNDLSSKETSQGEATSKGDEEERTTFAVSCFTQFRVLFIRTFMSIIRDTTLTRLRLVSHIITGFMIGLLYYNIGNESDKAFNNAAFLFFSLLFVMFTALMPTVMTFPMEMAVFLREHLNYWYSLKAYYMAKTMADMPFQIVFPLIYGSIVYWFTNQPASALRFLMFLTLSTQTALVAQSLGLLISAGTPLQVAVFLGPVTSIPILLFSGFFVNLDTIPSYMQWITYLSYVRYAFEGAIQAIYGFNREKLQCDQVRAAEEAKKASDSMQSVSNMNKIMKSHIEKAAVEQFCRLQNPEKVLESFDMENAKVWIDFLVLRITKISHDHWSCDKMKLFSQYIALILLLYFYKNETKDPFREIDDYKATAQKIIDFTVKGKGKGQVWNRLAEFTDKFGPRLAGSKALENSIDYVLEKMASEGLENVHGEKAIIPHWVRGNESCELIKPRRHKISILGLGYSVGTTRDGIIAEAIVVKSFDELKKRRNEIKGKIVIYNQPFVSYSETVIYRTNGASMASKYGAVASLIRSVTPFSINSPHTGMQTYLKGVNPIPTACITVEDAEMLNRMSDRKEKIVIKLKMDARKYKDAESRNTIAEIKGTKYPNQIVLISGHLDSWDVGQGAMDDGGGAFISWQALSIIKSLGLKPKRTIRAVLWTAEEFGMIGSSQYFNNHKHQANNFSLVMESDIGTFRPLGLKFTGSKKSKKIMRKIISLLSSINATKLQENADGGDVNFWIKAGVPGGSLLNENSKYFYFHHTNGDTMTVQNSDEMDRCAAVWTVVAYVVASLDEILPRE</sequence>
<dbReference type="AlphaFoldDB" id="A0A7I8VU98"/>
<dbReference type="InterPro" id="IPR027417">
    <property type="entry name" value="P-loop_NTPase"/>
</dbReference>
<keyword evidence="8" id="KW-0964">Secreted</keyword>
<dbReference type="PANTHER" id="PTHR12053">
    <property type="entry name" value="PROTEASE FAMILY M28 PLASMA GLUTAMATE CARBOXYPEPTIDASE-RELATED"/>
    <property type="match status" value="1"/>
</dbReference>
<dbReference type="InterPro" id="IPR013525">
    <property type="entry name" value="ABC2_TM"/>
</dbReference>
<dbReference type="PROSITE" id="PS50893">
    <property type="entry name" value="ABC_TRANSPORTER_2"/>
    <property type="match status" value="1"/>
</dbReference>
<evidence type="ECO:0000256" key="8">
    <source>
        <dbReference type="ARBA" id="ARBA00022525"/>
    </source>
</evidence>
<dbReference type="PANTHER" id="PTHR12053:SF3">
    <property type="entry name" value="CARBOXYPEPTIDASE Q"/>
    <property type="match status" value="1"/>
</dbReference>
<dbReference type="PROSITE" id="PS00211">
    <property type="entry name" value="ABC_TRANSPORTER_1"/>
    <property type="match status" value="1"/>
</dbReference>
<organism evidence="30 31">
    <name type="scientific">Dimorphilus gyrociliatus</name>
    <dbReference type="NCBI Taxonomy" id="2664684"/>
    <lineage>
        <taxon>Eukaryota</taxon>
        <taxon>Metazoa</taxon>
        <taxon>Spiralia</taxon>
        <taxon>Lophotrochozoa</taxon>
        <taxon>Annelida</taxon>
        <taxon>Polychaeta</taxon>
        <taxon>Polychaeta incertae sedis</taxon>
        <taxon>Dinophilidae</taxon>
        <taxon>Dimorphilus</taxon>
    </lineage>
</organism>
<comment type="similarity">
    <text evidence="6">Belongs to the peptidase M28 family.</text>
</comment>
<keyword evidence="20" id="KW-0333">Golgi apparatus</keyword>
<dbReference type="FunFam" id="3.50.30.30:FF:000009">
    <property type="entry name" value="Carboxypeptidase Q"/>
    <property type="match status" value="1"/>
</dbReference>
<evidence type="ECO:0000256" key="28">
    <source>
        <dbReference type="SAM" id="Phobius"/>
    </source>
</evidence>
<evidence type="ECO:0000256" key="12">
    <source>
        <dbReference type="ARBA" id="ARBA00022723"/>
    </source>
</evidence>
<evidence type="ECO:0000256" key="5">
    <source>
        <dbReference type="ARBA" id="ARBA00004613"/>
    </source>
</evidence>
<dbReference type="GO" id="GO:0046872">
    <property type="term" value="F:metal ion binding"/>
    <property type="evidence" value="ECO:0007669"/>
    <property type="project" value="UniProtKB-KW"/>
</dbReference>
<dbReference type="GO" id="GO:0005764">
    <property type="term" value="C:lysosome"/>
    <property type="evidence" value="ECO:0007669"/>
    <property type="project" value="UniProtKB-SubCell"/>
</dbReference>
<evidence type="ECO:0000256" key="1">
    <source>
        <dbReference type="ARBA" id="ARBA00004141"/>
    </source>
</evidence>
<comment type="subunit">
    <text evidence="26">Homodimer. The monomeric form is inactive while the homodimer is active.</text>
</comment>
<keyword evidence="14" id="KW-0547">Nucleotide-binding</keyword>
<name>A0A7I8VU98_9ANNE</name>
<keyword evidence="17" id="KW-0862">Zinc</keyword>
<dbReference type="CDD" id="cd03213">
    <property type="entry name" value="ABCG_EPDR"/>
    <property type="match status" value="1"/>
</dbReference>
<dbReference type="GO" id="GO:0004180">
    <property type="term" value="F:carboxypeptidase activity"/>
    <property type="evidence" value="ECO:0007669"/>
    <property type="project" value="UniProtKB-KW"/>
</dbReference>
<evidence type="ECO:0000256" key="9">
    <source>
        <dbReference type="ARBA" id="ARBA00022645"/>
    </source>
</evidence>
<dbReference type="GO" id="GO:0005615">
    <property type="term" value="C:extracellular space"/>
    <property type="evidence" value="ECO:0007669"/>
    <property type="project" value="TreeGrafter"/>
</dbReference>
<dbReference type="Pfam" id="PF01061">
    <property type="entry name" value="ABC2_membrane"/>
    <property type="match status" value="1"/>
</dbReference>
<evidence type="ECO:0000256" key="6">
    <source>
        <dbReference type="ARBA" id="ARBA00010918"/>
    </source>
</evidence>
<evidence type="ECO:0000256" key="18">
    <source>
        <dbReference type="ARBA" id="ARBA00022840"/>
    </source>
</evidence>
<dbReference type="GO" id="GO:0016887">
    <property type="term" value="F:ATP hydrolysis activity"/>
    <property type="evidence" value="ECO:0007669"/>
    <property type="project" value="InterPro"/>
</dbReference>
<dbReference type="GO" id="GO:0005783">
    <property type="term" value="C:endoplasmic reticulum"/>
    <property type="evidence" value="ECO:0007669"/>
    <property type="project" value="UniProtKB-SubCell"/>
</dbReference>
<dbReference type="Gene3D" id="3.40.50.300">
    <property type="entry name" value="P-loop containing nucleotide triphosphate hydrolases"/>
    <property type="match status" value="1"/>
</dbReference>
<keyword evidence="13" id="KW-0732">Signal</keyword>
<dbReference type="GO" id="GO:0140359">
    <property type="term" value="F:ABC-type transporter activity"/>
    <property type="evidence" value="ECO:0007669"/>
    <property type="project" value="InterPro"/>
</dbReference>
<evidence type="ECO:0000256" key="3">
    <source>
        <dbReference type="ARBA" id="ARBA00004371"/>
    </source>
</evidence>
<feature type="transmembrane region" description="Helical" evidence="28">
    <location>
        <begin position="454"/>
        <end position="471"/>
    </location>
</feature>
<feature type="transmembrane region" description="Helical" evidence="28">
    <location>
        <begin position="588"/>
        <end position="610"/>
    </location>
</feature>
<evidence type="ECO:0000256" key="24">
    <source>
        <dbReference type="ARBA" id="ARBA00023180"/>
    </source>
</evidence>
<evidence type="ECO:0000256" key="19">
    <source>
        <dbReference type="ARBA" id="ARBA00022989"/>
    </source>
</evidence>
<dbReference type="FunFam" id="3.40.50.300:FF:000891">
    <property type="entry name" value="ATP-binding cassette sub-family G member"/>
    <property type="match status" value="1"/>
</dbReference>
<keyword evidence="21" id="KW-0482">Metalloprotease</keyword>
<evidence type="ECO:0000256" key="23">
    <source>
        <dbReference type="ARBA" id="ARBA00023145"/>
    </source>
</evidence>
<evidence type="ECO:0000256" key="17">
    <source>
        <dbReference type="ARBA" id="ARBA00022833"/>
    </source>
</evidence>
<dbReference type="Pfam" id="PF00005">
    <property type="entry name" value="ABC_tran"/>
    <property type="match status" value="1"/>
</dbReference>
<dbReference type="InterPro" id="IPR039866">
    <property type="entry name" value="CPQ"/>
</dbReference>
<dbReference type="EMBL" id="CAJFCJ010000011">
    <property type="protein sequence ID" value="CAD5119900.1"/>
    <property type="molecule type" value="Genomic_DNA"/>
</dbReference>
<evidence type="ECO:0000256" key="26">
    <source>
        <dbReference type="ARBA" id="ARBA00025833"/>
    </source>
</evidence>
<keyword evidence="25" id="KW-0458">Lysosome</keyword>
<keyword evidence="9" id="KW-0121">Carboxypeptidase</keyword>
<evidence type="ECO:0000256" key="14">
    <source>
        <dbReference type="ARBA" id="ARBA00022741"/>
    </source>
</evidence>
<comment type="subcellular location">
    <subcellularLocation>
        <location evidence="2">Endoplasmic reticulum</location>
    </subcellularLocation>
    <subcellularLocation>
        <location evidence="4">Golgi apparatus</location>
    </subcellularLocation>
    <subcellularLocation>
        <location evidence="3">Lysosome</location>
    </subcellularLocation>
    <subcellularLocation>
        <location evidence="1">Membrane</location>
        <topology evidence="1">Multi-pass membrane protein</topology>
    </subcellularLocation>
    <subcellularLocation>
        <location evidence="5">Secreted</location>
    </subcellularLocation>
</comment>
<dbReference type="GO" id="GO:0005794">
    <property type="term" value="C:Golgi apparatus"/>
    <property type="evidence" value="ECO:0007669"/>
    <property type="project" value="UniProtKB-SubCell"/>
</dbReference>
<evidence type="ECO:0000256" key="15">
    <source>
        <dbReference type="ARBA" id="ARBA00022801"/>
    </source>
</evidence>
<dbReference type="InterPro" id="IPR017871">
    <property type="entry name" value="ABC_transporter-like_CS"/>
</dbReference>
<keyword evidence="24" id="KW-0325">Glycoprotein</keyword>
<evidence type="ECO:0000256" key="20">
    <source>
        <dbReference type="ARBA" id="ARBA00023034"/>
    </source>
</evidence>
<reference evidence="30 31" key="1">
    <citation type="submission" date="2020-08" db="EMBL/GenBank/DDBJ databases">
        <authorList>
            <person name="Hejnol A."/>
        </authorList>
    </citation>
    <scope>NUCLEOTIDE SEQUENCE [LARGE SCALE GENOMIC DNA]</scope>
</reference>
<dbReference type="SUPFAM" id="SSF53187">
    <property type="entry name" value="Zn-dependent exopeptidases"/>
    <property type="match status" value="1"/>
</dbReference>
<dbReference type="GO" id="GO:0006508">
    <property type="term" value="P:proteolysis"/>
    <property type="evidence" value="ECO:0007669"/>
    <property type="project" value="UniProtKB-KW"/>
</dbReference>
<evidence type="ECO:0000256" key="16">
    <source>
        <dbReference type="ARBA" id="ARBA00022824"/>
    </source>
</evidence>
<evidence type="ECO:0000259" key="29">
    <source>
        <dbReference type="PROSITE" id="PS50893"/>
    </source>
</evidence>
<feature type="transmembrane region" description="Helical" evidence="28">
    <location>
        <begin position="483"/>
        <end position="504"/>
    </location>
</feature>
<dbReference type="CDD" id="cd03883">
    <property type="entry name" value="M28_Pgcp_like"/>
    <property type="match status" value="1"/>
</dbReference>
<dbReference type="Proteomes" id="UP000549394">
    <property type="component" value="Unassembled WGS sequence"/>
</dbReference>
<evidence type="ECO:0000256" key="25">
    <source>
        <dbReference type="ARBA" id="ARBA00023228"/>
    </source>
</evidence>
<evidence type="ECO:0000256" key="21">
    <source>
        <dbReference type="ARBA" id="ARBA00023049"/>
    </source>
</evidence>
<keyword evidence="22 28" id="KW-0472">Membrane</keyword>
<evidence type="ECO:0000313" key="31">
    <source>
        <dbReference type="Proteomes" id="UP000549394"/>
    </source>
</evidence>
<evidence type="ECO:0000256" key="2">
    <source>
        <dbReference type="ARBA" id="ARBA00004240"/>
    </source>
</evidence>
<dbReference type="GO" id="GO:0016020">
    <property type="term" value="C:membrane"/>
    <property type="evidence" value="ECO:0007669"/>
    <property type="project" value="UniProtKB-SubCell"/>
</dbReference>
<dbReference type="SUPFAM" id="SSF52540">
    <property type="entry name" value="P-loop containing nucleoside triphosphate hydrolases"/>
    <property type="match status" value="1"/>
</dbReference>
<keyword evidence="11 28" id="KW-0812">Transmembrane</keyword>
<accession>A0A7I8VU98</accession>
<keyword evidence="15" id="KW-0378">Hydrolase</keyword>
<evidence type="ECO:0000256" key="4">
    <source>
        <dbReference type="ARBA" id="ARBA00004555"/>
    </source>
</evidence>
<dbReference type="GO" id="GO:0043171">
    <property type="term" value="P:peptide catabolic process"/>
    <property type="evidence" value="ECO:0007669"/>
    <property type="project" value="TreeGrafter"/>
</dbReference>
<keyword evidence="12" id="KW-0479">Metal-binding</keyword>
<dbReference type="GO" id="GO:0070573">
    <property type="term" value="F:metallodipeptidase activity"/>
    <property type="evidence" value="ECO:0007669"/>
    <property type="project" value="InterPro"/>
</dbReference>
<evidence type="ECO:0000256" key="13">
    <source>
        <dbReference type="ARBA" id="ARBA00022729"/>
    </source>
</evidence>
<dbReference type="InterPro" id="IPR007484">
    <property type="entry name" value="Peptidase_M28"/>
</dbReference>
<feature type="transmembrane region" description="Helical" evidence="28">
    <location>
        <begin position="561"/>
        <end position="582"/>
    </location>
</feature>
<dbReference type="Pfam" id="PF04389">
    <property type="entry name" value="Peptidase_M28"/>
    <property type="match status" value="1"/>
</dbReference>
<keyword evidence="31" id="KW-1185">Reference proteome</keyword>
<feature type="transmembrane region" description="Helical" evidence="28">
    <location>
        <begin position="524"/>
        <end position="549"/>
    </location>
</feature>
<proteinExistence type="inferred from homology"/>